<evidence type="ECO:0000256" key="1">
    <source>
        <dbReference type="ARBA" id="ARBA00022676"/>
    </source>
</evidence>
<dbReference type="Proteomes" id="UP001326613">
    <property type="component" value="Chromosome"/>
</dbReference>
<dbReference type="SUPFAM" id="SSF53448">
    <property type="entry name" value="Nucleotide-diphospho-sugar transferases"/>
    <property type="match status" value="1"/>
</dbReference>
<keyword evidence="4" id="KW-1185">Reference proteome</keyword>
<dbReference type="PANTHER" id="PTHR22916:SF3">
    <property type="entry name" value="UDP-GLCNAC:BETAGAL BETA-1,3-N-ACETYLGLUCOSAMINYLTRANSFERASE-LIKE PROTEIN 1"/>
    <property type="match status" value="1"/>
</dbReference>
<protein>
    <submittedName>
        <fullName evidence="3">Glycosyl transferase family A protein</fullName>
    </submittedName>
</protein>
<accession>A0ABZ0UW50</accession>
<reference evidence="3 4" key="1">
    <citation type="submission" date="2022-10" db="EMBL/GenBank/DDBJ databases">
        <title>Host association and intracellularity evolved multiple times independently in the Rickettsiales.</title>
        <authorList>
            <person name="Castelli M."/>
            <person name="Nardi T."/>
            <person name="Gammuto L."/>
            <person name="Bellinzona G."/>
            <person name="Sabaneyeva E."/>
            <person name="Potekhin A."/>
            <person name="Serra V."/>
            <person name="Petroni G."/>
            <person name="Sassera D."/>
        </authorList>
    </citation>
    <scope>NUCLEOTIDE SEQUENCE [LARGE SCALE GENOMIC DNA]</scope>
    <source>
        <strain evidence="3 4">Kr 154-4</strain>
    </source>
</reference>
<evidence type="ECO:0000313" key="3">
    <source>
        <dbReference type="EMBL" id="WPY01134.1"/>
    </source>
</evidence>
<keyword evidence="1" id="KW-0328">Glycosyltransferase</keyword>
<proteinExistence type="predicted"/>
<organism evidence="3 4">
    <name type="scientific">Candidatus Trichorickettsia mobilis</name>
    <dbReference type="NCBI Taxonomy" id="1346319"/>
    <lineage>
        <taxon>Bacteria</taxon>
        <taxon>Pseudomonadati</taxon>
        <taxon>Pseudomonadota</taxon>
        <taxon>Alphaproteobacteria</taxon>
        <taxon>Rickettsiales</taxon>
        <taxon>Rickettsiaceae</taxon>
        <taxon>Rickettsieae</taxon>
        <taxon>Candidatus Trichorickettsia</taxon>
    </lineage>
</organism>
<dbReference type="PANTHER" id="PTHR22916">
    <property type="entry name" value="GLYCOSYLTRANSFERASE"/>
    <property type="match status" value="1"/>
</dbReference>
<feature type="domain" description="Glycosyltransferase 2-like" evidence="2">
    <location>
        <begin position="10"/>
        <end position="172"/>
    </location>
</feature>
<dbReference type="InterPro" id="IPR001173">
    <property type="entry name" value="Glyco_trans_2-like"/>
</dbReference>
<dbReference type="InterPro" id="IPR029044">
    <property type="entry name" value="Nucleotide-diphossugar_trans"/>
</dbReference>
<name>A0ABZ0UW50_9RICK</name>
<gene>
    <name evidence="3" type="ORF">Trichorick_01037</name>
</gene>
<dbReference type="GO" id="GO:0016740">
    <property type="term" value="F:transferase activity"/>
    <property type="evidence" value="ECO:0007669"/>
    <property type="project" value="UniProtKB-KW"/>
</dbReference>
<dbReference type="RefSeq" id="WP_323737934.1">
    <property type="nucleotide sequence ID" value="NZ_CP112932.1"/>
</dbReference>
<dbReference type="Pfam" id="PF00535">
    <property type="entry name" value="Glycos_transf_2"/>
    <property type="match status" value="1"/>
</dbReference>
<sequence>MWQNDIPLLSIAIITCNSEKFIGSAINSVFAQDYSNIEIVISDDASTDDTIKIVTRYTKSHPDKIKLLVAAKNMGAVANWFKCVRACSGKYIIGLGGDDEFYPNMISRQVAIMENNPDIAICYADASVFYTPTQKELYRLSDKSPSKSGGIEVALSDSIYYSPTMMFRKSLVPKENSFIGIRHAADLAFYKEIMILSAPHGTIYYLPELVYKYQKHDTNITVTMTGYRREHIEAIKLLQKKYPKYSEYLNGSIYDFCCVAFFKNLFKFRFKDVYYFLYTGLNASKGNPFKFFRALTWGMRFWWLCCMNRILR</sequence>
<keyword evidence="3" id="KW-0808">Transferase</keyword>
<evidence type="ECO:0000259" key="2">
    <source>
        <dbReference type="Pfam" id="PF00535"/>
    </source>
</evidence>
<dbReference type="Gene3D" id="3.90.550.10">
    <property type="entry name" value="Spore Coat Polysaccharide Biosynthesis Protein SpsA, Chain A"/>
    <property type="match status" value="1"/>
</dbReference>
<dbReference type="EMBL" id="CP112932">
    <property type="protein sequence ID" value="WPY01134.1"/>
    <property type="molecule type" value="Genomic_DNA"/>
</dbReference>
<evidence type="ECO:0000313" key="4">
    <source>
        <dbReference type="Proteomes" id="UP001326613"/>
    </source>
</evidence>